<dbReference type="PANTHER" id="PTHR38344">
    <property type="entry name" value="UPF0753 PROTEIN AQ_863"/>
    <property type="match status" value="1"/>
</dbReference>
<accession>A0A6N4DHG8</accession>
<keyword evidence="5 6" id="KW-0472">Membrane</keyword>
<name>A0A6N4DHG8_9GAMM</name>
<dbReference type="EMBL" id="PQCO01000262">
    <property type="protein sequence ID" value="PUD99349.1"/>
    <property type="molecule type" value="Genomic_DNA"/>
</dbReference>
<evidence type="ECO:0000256" key="1">
    <source>
        <dbReference type="ARBA" id="ARBA00022448"/>
    </source>
</evidence>
<comment type="caution">
    <text evidence="7">The sequence shown here is derived from an EMBL/GenBank/DDBJ whole genome shotgun (WGS) entry which is preliminary data.</text>
</comment>
<evidence type="ECO:0000256" key="4">
    <source>
        <dbReference type="ARBA" id="ARBA00022833"/>
    </source>
</evidence>
<feature type="binding site" evidence="6">
    <location>
        <position position="758"/>
    </location>
    <ligand>
        <name>Zn(2+)</name>
        <dbReference type="ChEBI" id="CHEBI:29105"/>
    </ligand>
</feature>
<keyword evidence="2 6" id="KW-1003">Cell membrane</keyword>
<dbReference type="InterPro" id="IPR018752">
    <property type="entry name" value="DabA"/>
</dbReference>
<comment type="subcellular location">
    <subcellularLocation>
        <location evidence="6">Cell membrane</location>
        <topology evidence="6">Peripheral membrane protein</topology>
    </subcellularLocation>
</comment>
<reference evidence="7 8" key="1">
    <citation type="submission" date="2018-01" db="EMBL/GenBank/DDBJ databases">
        <title>Novel co-symbiosis in the lucinid bivalve Phacoides pectinatus.</title>
        <authorList>
            <person name="Lim S.J."/>
            <person name="Davis B.G."/>
            <person name="Gill D.E."/>
            <person name="Engel A.S."/>
            <person name="Anderson L.C."/>
            <person name="Campbell B.J."/>
        </authorList>
    </citation>
    <scope>NUCLEOTIDE SEQUENCE [LARGE SCALE GENOMIC DNA]</scope>
    <source>
        <strain evidence="7">N3_P5</strain>
    </source>
</reference>
<keyword evidence="3 6" id="KW-0479">Metal-binding</keyword>
<evidence type="ECO:0000313" key="7">
    <source>
        <dbReference type="EMBL" id="PUD99349.1"/>
    </source>
</evidence>
<comment type="cofactor">
    <cofactor evidence="6">
        <name>Zn(2+)</name>
        <dbReference type="ChEBI" id="CHEBI:29105"/>
    </cofactor>
</comment>
<evidence type="ECO:0000256" key="2">
    <source>
        <dbReference type="ARBA" id="ARBA00022475"/>
    </source>
</evidence>
<protein>
    <recommendedName>
        <fullName evidence="6">Probable inorganic carbon transporter subunit DabA</fullName>
    </recommendedName>
</protein>
<dbReference type="GO" id="GO:0008270">
    <property type="term" value="F:zinc ion binding"/>
    <property type="evidence" value="ECO:0007669"/>
    <property type="project" value="UniProtKB-UniRule"/>
</dbReference>
<gene>
    <name evidence="6" type="primary">dabA</name>
    <name evidence="7" type="ORF">C3L24_11150</name>
</gene>
<dbReference type="PANTHER" id="PTHR38344:SF1">
    <property type="entry name" value="INORGANIC CARBON TRANSPORTER SUBUNIT DABA-RELATED"/>
    <property type="match status" value="1"/>
</dbReference>
<feature type="binding site" evidence="6">
    <location>
        <position position="569"/>
    </location>
    <ligand>
        <name>Zn(2+)</name>
        <dbReference type="ChEBI" id="CHEBI:29105"/>
    </ligand>
</feature>
<proteinExistence type="inferred from homology"/>
<dbReference type="Pfam" id="PF10070">
    <property type="entry name" value="DabA"/>
    <property type="match status" value="1"/>
</dbReference>
<sequence>MYIKAPSSDILREQLRHAIEHFAHVLPSQAPIKDFVHHNTLHGFQHLSFFEALKAAHEVTGAYGYLPPEQFRRLYDQGRIDDSDLDYALQADRTLEAERPIAVLGESTLRRRDIYMACLRYPFRPVTGCQLNWQQEEKNAFCAFQEDLPAQRRRLLLERSGSGESETIAALWSACLEQLGLEHFIVHPEELLDLSTEQAERMMTELAAVEEVESADRLLVHRLMRREAERQRVSLFKSVGPEITLGGLLSQITGVDIREQIRPLLVRHLAGHLDQGVASWHNGSRDQGFYRSWRASALDDQAWLFEEMPDWRDQIESLDDDPLEAISGEMMRLGVAEDQWINYLEHLALELPGWSGMFLWRHQHPGYDGQEQVPVEMADYLAVRLVLERLYAQRLCRDTWQIEPSLDVMRWYFKRRRSEFYVRHALFNSHLPEYLATLAQRLSDHYAVDGEAYRQWQHLGDMIWTWRQSPSSDRPEGYGLHRDAWPLFRLAQHLGLSAGQLRGLDPEQIGELFTTMQRLEPQRLGHTWLLAYERHYREQIFNAIANNRGRGRWSERSRRPQAQLVFCMDDREEGIRRYLEANNPRIETLGAAAHFGVPHFWKGLDDRKVTGLTPVVLVPSHEIREVARGDETHRCTVHQRRRALRLRLREGLHQEIRRNLLSSTVAIALSAPLALLSLIGKVFAPFGFGRAAQTAQRAFDTEVATDIELTAAQPRAGLSPENPQLGFTDEEQLQRVGGFLRTIGLQRGLGHLVVIMGHGSESQNNPHIAAYNCGACSGNHSGPNARIFAAIANRPAIRERLRREHAIDIPDDCWFLGAEHNTCDETITWYDLDKLPQARREDFERLDGELKQAAGEHARERCRKFHSAPRDPAPERALRHLLGRGMDFSQARPELGHATNAVAFIGRRSLTQGAFFDRRAFLISYDATQDPDGAVLEPLLLANGPVGAGINLEYYFSTVNNEQYGCSSKVTHNITGFLGVMEGASSDLRTGLPRQMIEVHEAMRLLVMVEAGLDVIGAIYARQPPLQELIGNGWLIVAAVDPDNGAIHLFEPETGFVPWEGEPSPLAEFERCHDYYRGRSEPLPPVLLRQEEGA</sequence>
<feature type="binding site" evidence="6">
    <location>
        <position position="773"/>
    </location>
    <ligand>
        <name>Zn(2+)</name>
        <dbReference type="ChEBI" id="CHEBI:29105"/>
    </ligand>
</feature>
<evidence type="ECO:0000256" key="5">
    <source>
        <dbReference type="ARBA" id="ARBA00023136"/>
    </source>
</evidence>
<dbReference type="AlphaFoldDB" id="A0A6N4DHG8"/>
<comment type="subunit">
    <text evidence="6">Forms a complex with DabB.</text>
</comment>
<comment type="similarity">
    <text evidence="6">Belongs to the inorganic carbon transporter (TC 9.A.2) DabA family.</text>
</comment>
<evidence type="ECO:0000256" key="6">
    <source>
        <dbReference type="HAMAP-Rule" id="MF_01871"/>
    </source>
</evidence>
<dbReference type="HAMAP" id="MF_01871">
    <property type="entry name" value="DabA"/>
    <property type="match status" value="1"/>
</dbReference>
<keyword evidence="1 6" id="KW-0813">Transport</keyword>
<dbReference type="Proteomes" id="UP000250928">
    <property type="component" value="Unassembled WGS sequence"/>
</dbReference>
<evidence type="ECO:0000256" key="3">
    <source>
        <dbReference type="ARBA" id="ARBA00022723"/>
    </source>
</evidence>
<evidence type="ECO:0000313" key="8">
    <source>
        <dbReference type="Proteomes" id="UP000250928"/>
    </source>
</evidence>
<feature type="binding site" evidence="6">
    <location>
        <position position="567"/>
    </location>
    <ligand>
        <name>Zn(2+)</name>
        <dbReference type="ChEBI" id="CHEBI:29105"/>
    </ligand>
</feature>
<comment type="function">
    <text evidence="6">Part of an energy-coupled inorganic carbon pump.</text>
</comment>
<keyword evidence="4 6" id="KW-0862">Zinc</keyword>
<organism evidence="7 8">
    <name type="scientific">Candidatus Sedimenticola endophacoides</name>
    <dbReference type="NCBI Taxonomy" id="2548426"/>
    <lineage>
        <taxon>Bacteria</taxon>
        <taxon>Pseudomonadati</taxon>
        <taxon>Pseudomonadota</taxon>
        <taxon>Gammaproteobacteria</taxon>
        <taxon>Chromatiales</taxon>
        <taxon>Sedimenticolaceae</taxon>
        <taxon>Sedimenticola</taxon>
    </lineage>
</organism>
<dbReference type="GO" id="GO:0005886">
    <property type="term" value="C:plasma membrane"/>
    <property type="evidence" value="ECO:0007669"/>
    <property type="project" value="UniProtKB-SubCell"/>
</dbReference>